<dbReference type="HOGENOM" id="CLU_139560_0_0_4"/>
<dbReference type="Pfam" id="PF07883">
    <property type="entry name" value="Cupin_2"/>
    <property type="match status" value="1"/>
</dbReference>
<keyword evidence="1" id="KW-0479">Metal-binding</keyword>
<organism evidence="4 5">
    <name type="scientific">Paracidovorax avenae (strain ATCC 19860 / DSM 7227 / CCUG 15838 / JCM 20985 / LMG 2117 / NCPPB 1011)</name>
    <name type="common">Acidovorax avenae</name>
    <dbReference type="NCBI Taxonomy" id="643561"/>
    <lineage>
        <taxon>Bacteria</taxon>
        <taxon>Pseudomonadati</taxon>
        <taxon>Pseudomonadota</taxon>
        <taxon>Betaproteobacteria</taxon>
        <taxon>Burkholderiales</taxon>
        <taxon>Comamonadaceae</taxon>
        <taxon>Paracidovorax</taxon>
    </lineage>
</organism>
<sequence>MTSTTAPTTSSATPPPTTDTTTAMTSAAPSSSRYLVRAAQVPGYQPANHHHTVNQRLIGPETVGARQMEVLLGTLHRGGGALPHAHPGIEQACYLLEGTARAEVEGEAFDMVPGDMCFFPADRMHVFTVTSDTPVKLLVIYSPPYGESPDKVVRPAAKGA</sequence>
<dbReference type="PANTHER" id="PTHR35848">
    <property type="entry name" value="OXALATE-BINDING PROTEIN"/>
    <property type="match status" value="1"/>
</dbReference>
<dbReference type="InterPro" id="IPR014710">
    <property type="entry name" value="RmlC-like_jellyroll"/>
</dbReference>
<accession>F0Q205</accession>
<dbReference type="Proteomes" id="UP000002482">
    <property type="component" value="Chromosome"/>
</dbReference>
<name>F0Q205_PARA1</name>
<feature type="domain" description="Cupin type-2" evidence="3">
    <location>
        <begin position="74"/>
        <end position="141"/>
    </location>
</feature>
<evidence type="ECO:0000256" key="1">
    <source>
        <dbReference type="ARBA" id="ARBA00022723"/>
    </source>
</evidence>
<dbReference type="SUPFAM" id="SSF51182">
    <property type="entry name" value="RmlC-like cupins"/>
    <property type="match status" value="1"/>
</dbReference>
<evidence type="ECO:0000259" key="3">
    <source>
        <dbReference type="Pfam" id="PF07883"/>
    </source>
</evidence>
<evidence type="ECO:0000256" key="2">
    <source>
        <dbReference type="SAM" id="MobiDB-lite"/>
    </source>
</evidence>
<dbReference type="KEGG" id="aaa:Acav_0210"/>
<gene>
    <name evidence="4" type="ordered locus">Acav_0210</name>
</gene>
<dbReference type="InterPro" id="IPR013096">
    <property type="entry name" value="Cupin_2"/>
</dbReference>
<proteinExistence type="predicted"/>
<feature type="region of interest" description="Disordered" evidence="2">
    <location>
        <begin position="1"/>
        <end position="30"/>
    </location>
</feature>
<reference evidence="4" key="1">
    <citation type="submission" date="2011-02" db="EMBL/GenBank/DDBJ databases">
        <title>Complete sequence of Acidovorax avenae subsp. avenae ATCC 19860.</title>
        <authorList>
            <consortium name="US DOE Joint Genome Institute"/>
            <person name="Lucas S."/>
            <person name="Copeland A."/>
            <person name="Lapidus A."/>
            <person name="Cheng J.-F."/>
            <person name="Goodwin L."/>
            <person name="Pitluck S."/>
            <person name="Chertkov O."/>
            <person name="Held B."/>
            <person name="Detter J.C."/>
            <person name="Han C."/>
            <person name="Tapia R."/>
            <person name="Land M."/>
            <person name="Hauser L."/>
            <person name="Kyrpides N."/>
            <person name="Ivanova N."/>
            <person name="Ovchinnikova G."/>
            <person name="Pagani I."/>
            <person name="Gordon S."/>
            <person name="Woyke T."/>
        </authorList>
    </citation>
    <scope>NUCLEOTIDE SEQUENCE</scope>
    <source>
        <strain evidence="4">ATCC 19860</strain>
    </source>
</reference>
<dbReference type="InterPro" id="IPR051610">
    <property type="entry name" value="GPI/OXD"/>
</dbReference>
<dbReference type="InterPro" id="IPR011051">
    <property type="entry name" value="RmlC_Cupin_sf"/>
</dbReference>
<dbReference type="GO" id="GO:0046872">
    <property type="term" value="F:metal ion binding"/>
    <property type="evidence" value="ECO:0007669"/>
    <property type="project" value="UniProtKB-KW"/>
</dbReference>
<protein>
    <submittedName>
        <fullName evidence="4">Cupin 2 conserved barrel domain protein</fullName>
    </submittedName>
</protein>
<dbReference type="AlphaFoldDB" id="F0Q205"/>
<dbReference type="Gene3D" id="2.60.120.10">
    <property type="entry name" value="Jelly Rolls"/>
    <property type="match status" value="1"/>
</dbReference>
<dbReference type="PANTHER" id="PTHR35848:SF6">
    <property type="entry name" value="CUPIN TYPE-2 DOMAIN-CONTAINING PROTEIN"/>
    <property type="match status" value="1"/>
</dbReference>
<evidence type="ECO:0000313" key="5">
    <source>
        <dbReference type="Proteomes" id="UP000002482"/>
    </source>
</evidence>
<dbReference type="EMBL" id="CP002521">
    <property type="protein sequence ID" value="ADX44136.1"/>
    <property type="molecule type" value="Genomic_DNA"/>
</dbReference>
<evidence type="ECO:0000313" key="4">
    <source>
        <dbReference type="EMBL" id="ADX44136.1"/>
    </source>
</evidence>
<keyword evidence="5" id="KW-1185">Reference proteome</keyword>